<dbReference type="Proteomes" id="UP000193685">
    <property type="component" value="Unassembled WGS sequence"/>
</dbReference>
<dbReference type="Pfam" id="PF01133">
    <property type="entry name" value="ER"/>
    <property type="match status" value="1"/>
</dbReference>
<dbReference type="EMBL" id="MCFI01000017">
    <property type="protein sequence ID" value="ORY78510.1"/>
    <property type="molecule type" value="Genomic_DNA"/>
</dbReference>
<dbReference type="STRING" id="56484.A0A1Y2F3M4"/>
<organism evidence="2 3">
    <name type="scientific">Protomyces lactucae-debilis</name>
    <dbReference type="NCBI Taxonomy" id="2754530"/>
    <lineage>
        <taxon>Eukaryota</taxon>
        <taxon>Fungi</taxon>
        <taxon>Dikarya</taxon>
        <taxon>Ascomycota</taxon>
        <taxon>Taphrinomycotina</taxon>
        <taxon>Taphrinomycetes</taxon>
        <taxon>Taphrinales</taxon>
        <taxon>Protomycetaceae</taxon>
        <taxon>Protomyces</taxon>
    </lineage>
</organism>
<sequence length="106" mass="12116">MAMNKPHTLLMFQKTESAAQRTWSEHSSADAAVQYIIGVYAGGIARRNPHKEISTTDVLNFVDQLHDVVAMVYDSKLESYVARDSGWLKKRISGYWEKQDQDAVRR</sequence>
<dbReference type="SUPFAM" id="SSF143875">
    <property type="entry name" value="ERH-like"/>
    <property type="match status" value="1"/>
</dbReference>
<accession>A0A1Y2F3M4</accession>
<evidence type="ECO:0000256" key="1">
    <source>
        <dbReference type="ARBA" id="ARBA00007491"/>
    </source>
</evidence>
<protein>
    <submittedName>
        <fullName evidence="2">Enhancer of rudimentary</fullName>
    </submittedName>
</protein>
<evidence type="ECO:0000313" key="3">
    <source>
        <dbReference type="Proteomes" id="UP000193685"/>
    </source>
</evidence>
<proteinExistence type="inferred from homology"/>
<dbReference type="GeneID" id="63782483"/>
<reference evidence="2 3" key="1">
    <citation type="submission" date="2016-07" db="EMBL/GenBank/DDBJ databases">
        <title>Pervasive Adenine N6-methylation of Active Genes in Fungi.</title>
        <authorList>
            <consortium name="DOE Joint Genome Institute"/>
            <person name="Mondo S.J."/>
            <person name="Dannebaum R.O."/>
            <person name="Kuo R.C."/>
            <person name="Labutti K."/>
            <person name="Haridas S."/>
            <person name="Kuo A."/>
            <person name="Salamov A."/>
            <person name="Ahrendt S.R."/>
            <person name="Lipzen A."/>
            <person name="Sullivan W."/>
            <person name="Andreopoulos W.B."/>
            <person name="Clum A."/>
            <person name="Lindquist E."/>
            <person name="Daum C."/>
            <person name="Ramamoorthy G.K."/>
            <person name="Gryganskyi A."/>
            <person name="Culley D."/>
            <person name="Magnuson J.K."/>
            <person name="James T.Y."/>
            <person name="O'Malley M.A."/>
            <person name="Stajich J.E."/>
            <person name="Spatafora J.W."/>
            <person name="Visel A."/>
            <person name="Grigoriev I.V."/>
        </authorList>
    </citation>
    <scope>NUCLEOTIDE SEQUENCE [LARGE SCALE GENOMIC DNA]</scope>
    <source>
        <strain evidence="2 3">12-1054</strain>
    </source>
</reference>
<dbReference type="OMA" id="KTRIWSD"/>
<dbReference type="InterPro" id="IPR035912">
    <property type="entry name" value="EHR_sf"/>
</dbReference>
<dbReference type="InterPro" id="IPR000781">
    <property type="entry name" value="ERH"/>
</dbReference>
<gene>
    <name evidence="2" type="ORF">BCR37DRAFT_105083</name>
</gene>
<comment type="caution">
    <text evidence="2">The sequence shown here is derived from an EMBL/GenBank/DDBJ whole genome shotgun (WGS) entry which is preliminary data.</text>
</comment>
<dbReference type="Gene3D" id="3.30.2260.10">
    <property type="entry name" value="Enhancer of rudimentary"/>
    <property type="match status" value="1"/>
</dbReference>
<dbReference type="OrthoDB" id="7887808at2759"/>
<name>A0A1Y2F3M4_PROLT</name>
<comment type="similarity">
    <text evidence="1">Belongs to the E(R) family.</text>
</comment>
<dbReference type="PANTHER" id="PTHR12373:SF0">
    <property type="entry name" value="ENHANCER OF RUDIMENTARY HOMOLOG"/>
    <property type="match status" value="1"/>
</dbReference>
<dbReference type="PANTHER" id="PTHR12373">
    <property type="entry name" value="ENHANCER OF RUDIMENTARY ERH"/>
    <property type="match status" value="1"/>
</dbReference>
<keyword evidence="3" id="KW-1185">Reference proteome</keyword>
<dbReference type="AlphaFoldDB" id="A0A1Y2F3M4"/>
<dbReference type="RefSeq" id="XP_040723391.1">
    <property type="nucleotide sequence ID" value="XM_040865884.1"/>
</dbReference>
<evidence type="ECO:0000313" key="2">
    <source>
        <dbReference type="EMBL" id="ORY78510.1"/>
    </source>
</evidence>